<sequence length="233" mass="24478">MDEFLLVLTGGAVSLASSATVTWLQTRHANRGEARTAARESTRRLTGLFIAERDAALMGEGPSEGLAEAETLAVALADRRTRERIRDAVRLLRELHLTELQELSGQRAAPGRRMLCDHALEVLGAHFRGEKVPAAPQAMQKMLEVEDEALSIRSGSLPGRVPAASAAPAEPAKAPAGSAGAGEEPATGSAASTSSGSSGSSGSAESSSTRKPGRRPRAKARTKDPEDSDFWNE</sequence>
<feature type="compositionally biased region" description="Basic residues" evidence="1">
    <location>
        <begin position="211"/>
        <end position="220"/>
    </location>
</feature>
<feature type="region of interest" description="Disordered" evidence="1">
    <location>
        <begin position="156"/>
        <end position="233"/>
    </location>
</feature>
<feature type="compositionally biased region" description="Low complexity" evidence="1">
    <location>
        <begin position="162"/>
        <end position="210"/>
    </location>
</feature>
<gene>
    <name evidence="2" type="ORF">O4U47_17955</name>
</gene>
<name>A0ABT4TNX8_9ACTN</name>
<evidence type="ECO:0000313" key="3">
    <source>
        <dbReference type="Proteomes" id="UP001165685"/>
    </source>
</evidence>
<reference evidence="2" key="1">
    <citation type="submission" date="2023-01" db="EMBL/GenBank/DDBJ databases">
        <title>Draft genome sequence of Nocardiopsis sp. LSu2-4 isolated from halophytes.</title>
        <authorList>
            <person name="Duangmal K."/>
            <person name="Chantavorakit T."/>
        </authorList>
    </citation>
    <scope>NUCLEOTIDE SEQUENCE</scope>
    <source>
        <strain evidence="2">LSu2-4</strain>
    </source>
</reference>
<evidence type="ECO:0000256" key="1">
    <source>
        <dbReference type="SAM" id="MobiDB-lite"/>
    </source>
</evidence>
<dbReference type="RefSeq" id="WP_270679043.1">
    <property type="nucleotide sequence ID" value="NZ_JAQFWP010000034.1"/>
</dbReference>
<dbReference type="EMBL" id="JAQFWP010000034">
    <property type="protein sequence ID" value="MDA2806402.1"/>
    <property type="molecule type" value="Genomic_DNA"/>
</dbReference>
<comment type="caution">
    <text evidence="2">The sequence shown here is derived from an EMBL/GenBank/DDBJ whole genome shotgun (WGS) entry which is preliminary data.</text>
</comment>
<accession>A0ABT4TNX8</accession>
<protein>
    <submittedName>
        <fullName evidence="2">Uncharacterized protein</fullName>
    </submittedName>
</protein>
<dbReference type="Proteomes" id="UP001165685">
    <property type="component" value="Unassembled WGS sequence"/>
</dbReference>
<proteinExistence type="predicted"/>
<evidence type="ECO:0000313" key="2">
    <source>
        <dbReference type="EMBL" id="MDA2806402.1"/>
    </source>
</evidence>
<organism evidence="2 3">
    <name type="scientific">Nocardiopsis suaedae</name>
    <dbReference type="NCBI Taxonomy" id="3018444"/>
    <lineage>
        <taxon>Bacteria</taxon>
        <taxon>Bacillati</taxon>
        <taxon>Actinomycetota</taxon>
        <taxon>Actinomycetes</taxon>
        <taxon>Streptosporangiales</taxon>
        <taxon>Nocardiopsidaceae</taxon>
        <taxon>Nocardiopsis</taxon>
    </lineage>
</organism>
<keyword evidence="3" id="KW-1185">Reference proteome</keyword>